<dbReference type="EMBL" id="CAXDID020000097">
    <property type="protein sequence ID" value="CAL6025138.1"/>
    <property type="molecule type" value="Genomic_DNA"/>
</dbReference>
<keyword evidence="3 6" id="KW-0812">Transmembrane</keyword>
<dbReference type="InterPro" id="IPR009311">
    <property type="entry name" value="IFI6/IFI27-like"/>
</dbReference>
<comment type="similarity">
    <text evidence="2">Belongs to the IFI6/IFI27 family.</text>
</comment>
<evidence type="ECO:0000256" key="1">
    <source>
        <dbReference type="ARBA" id="ARBA00004141"/>
    </source>
</evidence>
<comment type="subcellular location">
    <subcellularLocation>
        <location evidence="1">Membrane</location>
        <topology evidence="1">Multi-pass membrane protein</topology>
    </subcellularLocation>
</comment>
<protein>
    <submittedName>
        <fullName evidence="7">Interferon alpha-inducible protein</fullName>
    </submittedName>
    <submittedName>
        <fullName evidence="8">Interferon_alpha-inducible protein</fullName>
    </submittedName>
</protein>
<name>A0AA86QVV9_9EUKA</name>
<accession>A0AA86QVV9</accession>
<dbReference type="PANTHER" id="PTHR16932">
    <property type="entry name" value="INTERFERON ALPHA-INDUCIBLE PROTEIN 27"/>
    <property type="match status" value="1"/>
</dbReference>
<evidence type="ECO:0000256" key="6">
    <source>
        <dbReference type="SAM" id="Phobius"/>
    </source>
</evidence>
<sequence>MTLFATIAATMVAKIGFTEGGIAIQTVAAKMMSVCAIANGGGVPAGSVVSVLQSIGTGAGLSALSPLAVAVVVVTTVVVVVGVSYLIYEHYKK</sequence>
<evidence type="ECO:0000256" key="2">
    <source>
        <dbReference type="ARBA" id="ARBA00007262"/>
    </source>
</evidence>
<dbReference type="AlphaFoldDB" id="A0AA86QVV9"/>
<comment type="caution">
    <text evidence="7">The sequence shown here is derived from an EMBL/GenBank/DDBJ whole genome shotgun (WGS) entry which is preliminary data.</text>
</comment>
<dbReference type="Pfam" id="PF06140">
    <property type="entry name" value="Ifi-6-16"/>
    <property type="match status" value="1"/>
</dbReference>
<feature type="transmembrane region" description="Helical" evidence="6">
    <location>
        <begin position="67"/>
        <end position="88"/>
    </location>
</feature>
<evidence type="ECO:0000313" key="7">
    <source>
        <dbReference type="EMBL" id="CAI9967004.1"/>
    </source>
</evidence>
<reference evidence="7" key="1">
    <citation type="submission" date="2023-06" db="EMBL/GenBank/DDBJ databases">
        <authorList>
            <person name="Kurt Z."/>
        </authorList>
    </citation>
    <scope>NUCLEOTIDE SEQUENCE</scope>
</reference>
<dbReference type="PANTHER" id="PTHR16932:SF18">
    <property type="entry name" value="INTERFERON, ALPHA-INDUCIBLE PROTEIN 27-LIKE 2"/>
    <property type="match status" value="1"/>
</dbReference>
<dbReference type="GO" id="GO:0031966">
    <property type="term" value="C:mitochondrial membrane"/>
    <property type="evidence" value="ECO:0007669"/>
    <property type="project" value="TreeGrafter"/>
</dbReference>
<gene>
    <name evidence="8" type="ORF">HINF_LOCUS29976</name>
    <name evidence="7" type="ORF">HINF_LOCUS54649</name>
</gene>
<keyword evidence="9" id="KW-1185">Reference proteome</keyword>
<dbReference type="Gene3D" id="6.10.110.10">
    <property type="match status" value="1"/>
</dbReference>
<reference evidence="8 9" key="2">
    <citation type="submission" date="2024-07" db="EMBL/GenBank/DDBJ databases">
        <authorList>
            <person name="Akdeniz Z."/>
        </authorList>
    </citation>
    <scope>NUCLEOTIDE SEQUENCE [LARGE SCALE GENOMIC DNA]</scope>
</reference>
<keyword evidence="5 6" id="KW-0472">Membrane</keyword>
<organism evidence="7">
    <name type="scientific">Hexamita inflata</name>
    <dbReference type="NCBI Taxonomy" id="28002"/>
    <lineage>
        <taxon>Eukaryota</taxon>
        <taxon>Metamonada</taxon>
        <taxon>Diplomonadida</taxon>
        <taxon>Hexamitidae</taxon>
        <taxon>Hexamitinae</taxon>
        <taxon>Hexamita</taxon>
    </lineage>
</organism>
<evidence type="ECO:0000256" key="4">
    <source>
        <dbReference type="ARBA" id="ARBA00022989"/>
    </source>
</evidence>
<dbReference type="Proteomes" id="UP001642409">
    <property type="component" value="Unassembled WGS sequence"/>
</dbReference>
<evidence type="ECO:0000256" key="5">
    <source>
        <dbReference type="ARBA" id="ARBA00023136"/>
    </source>
</evidence>
<keyword evidence="4 6" id="KW-1133">Transmembrane helix</keyword>
<evidence type="ECO:0000313" key="9">
    <source>
        <dbReference type="Proteomes" id="UP001642409"/>
    </source>
</evidence>
<dbReference type="EMBL" id="CATOUU010001010">
    <property type="protein sequence ID" value="CAI9967004.1"/>
    <property type="molecule type" value="Genomic_DNA"/>
</dbReference>
<dbReference type="InterPro" id="IPR038213">
    <property type="entry name" value="IFI6/IFI27-like_sf"/>
</dbReference>
<evidence type="ECO:0000256" key="3">
    <source>
        <dbReference type="ARBA" id="ARBA00022692"/>
    </source>
</evidence>
<evidence type="ECO:0000313" key="8">
    <source>
        <dbReference type="EMBL" id="CAL6025138.1"/>
    </source>
</evidence>
<proteinExistence type="inferred from homology"/>